<reference evidence="1" key="1">
    <citation type="submission" date="2018-05" db="EMBL/GenBank/DDBJ databases">
        <authorList>
            <person name="Lanie J.A."/>
            <person name="Ng W.-L."/>
            <person name="Kazmierczak K.M."/>
            <person name="Andrzejewski T.M."/>
            <person name="Davidsen T.M."/>
            <person name="Wayne K.J."/>
            <person name="Tettelin H."/>
            <person name="Glass J.I."/>
            <person name="Rusch D."/>
            <person name="Podicherti R."/>
            <person name="Tsui H.-C.T."/>
            <person name="Winkler M.E."/>
        </authorList>
    </citation>
    <scope>NUCLEOTIDE SEQUENCE</scope>
</reference>
<feature type="non-terminal residue" evidence="1">
    <location>
        <position position="33"/>
    </location>
</feature>
<sequence>MERIILLLFFLFAGCENDPTAWTTLFDGQKVTG</sequence>
<accession>A0A382P2X1</accession>
<gene>
    <name evidence="1" type="ORF">METZ01_LOCUS319136</name>
</gene>
<dbReference type="EMBL" id="UINC01103702">
    <property type="protein sequence ID" value="SVC66282.1"/>
    <property type="molecule type" value="Genomic_DNA"/>
</dbReference>
<dbReference type="AlphaFoldDB" id="A0A382P2X1"/>
<organism evidence="1">
    <name type="scientific">marine metagenome</name>
    <dbReference type="NCBI Taxonomy" id="408172"/>
    <lineage>
        <taxon>unclassified sequences</taxon>
        <taxon>metagenomes</taxon>
        <taxon>ecological metagenomes</taxon>
    </lineage>
</organism>
<protein>
    <submittedName>
        <fullName evidence="1">Uncharacterized protein</fullName>
    </submittedName>
</protein>
<proteinExistence type="predicted"/>
<evidence type="ECO:0000313" key="1">
    <source>
        <dbReference type="EMBL" id="SVC66282.1"/>
    </source>
</evidence>
<dbReference type="PROSITE" id="PS51257">
    <property type="entry name" value="PROKAR_LIPOPROTEIN"/>
    <property type="match status" value="1"/>
</dbReference>
<name>A0A382P2X1_9ZZZZ</name>